<keyword evidence="1" id="KW-0175">Coiled coil</keyword>
<reference evidence="2" key="2">
    <citation type="journal article" date="2021" name="PeerJ">
        <title>Extensive microbial diversity within the chicken gut microbiome revealed by metagenomics and culture.</title>
        <authorList>
            <person name="Gilroy R."/>
            <person name="Ravi A."/>
            <person name="Getino M."/>
            <person name="Pursley I."/>
            <person name="Horton D.L."/>
            <person name="Alikhan N.F."/>
            <person name="Baker D."/>
            <person name="Gharbi K."/>
            <person name="Hall N."/>
            <person name="Watson M."/>
            <person name="Adriaenssens E.M."/>
            <person name="Foster-Nyarko E."/>
            <person name="Jarju S."/>
            <person name="Secka A."/>
            <person name="Antonio M."/>
            <person name="Oren A."/>
            <person name="Chaudhuri R.R."/>
            <person name="La Ragione R."/>
            <person name="Hildebrand F."/>
            <person name="Pallen M.J."/>
        </authorList>
    </citation>
    <scope>NUCLEOTIDE SEQUENCE</scope>
    <source>
        <strain evidence="2">2830</strain>
    </source>
</reference>
<comment type="caution">
    <text evidence="2">The sequence shown here is derived from an EMBL/GenBank/DDBJ whole genome shotgun (WGS) entry which is preliminary data.</text>
</comment>
<gene>
    <name evidence="2" type="ORF">IAB00_00240</name>
</gene>
<name>A0A9D1KXV7_9FIRM</name>
<protein>
    <submittedName>
        <fullName evidence="2">Uncharacterized protein</fullName>
    </submittedName>
</protein>
<proteinExistence type="predicted"/>
<evidence type="ECO:0000256" key="1">
    <source>
        <dbReference type="SAM" id="Coils"/>
    </source>
</evidence>
<organism evidence="2 3">
    <name type="scientific">Candidatus Avidehalobacter gallistercoris</name>
    <dbReference type="NCBI Taxonomy" id="2840694"/>
    <lineage>
        <taxon>Bacteria</taxon>
        <taxon>Bacillati</taxon>
        <taxon>Bacillota</taxon>
        <taxon>Clostridia</taxon>
        <taxon>Eubacteriales</taxon>
        <taxon>Peptococcaceae</taxon>
        <taxon>Peptococcaceae incertae sedis</taxon>
        <taxon>Candidatus Avidehalobacter</taxon>
    </lineage>
</organism>
<dbReference type="AlphaFoldDB" id="A0A9D1KXV7"/>
<sequence>MHKRTIKWLLLCAALILFVGVITGQPFDFFTLGQKTSHILQNSPSNTSNTLSDSNIITQRDIDLLRLKKDFLQLDDSEDEMVNKLLRQRIIFQEAERLNLTISHAEAKERVIDIMNQAEKLTQSANEAERTSAEQTLSFINSYIDGLGITQDEYFDLAAEEQREIEAAAALQSYFKDTLATETANDPVLFEEAWNKYVDELVEAFQNNAMPQK</sequence>
<dbReference type="EMBL" id="DVMH01000003">
    <property type="protein sequence ID" value="HIU09674.1"/>
    <property type="molecule type" value="Genomic_DNA"/>
</dbReference>
<dbReference type="Proteomes" id="UP000824124">
    <property type="component" value="Unassembled WGS sequence"/>
</dbReference>
<evidence type="ECO:0000313" key="3">
    <source>
        <dbReference type="Proteomes" id="UP000824124"/>
    </source>
</evidence>
<accession>A0A9D1KXV7</accession>
<feature type="coiled-coil region" evidence="1">
    <location>
        <begin position="104"/>
        <end position="131"/>
    </location>
</feature>
<evidence type="ECO:0000313" key="2">
    <source>
        <dbReference type="EMBL" id="HIU09674.1"/>
    </source>
</evidence>
<reference evidence="2" key="1">
    <citation type="submission" date="2020-10" db="EMBL/GenBank/DDBJ databases">
        <authorList>
            <person name="Gilroy R."/>
        </authorList>
    </citation>
    <scope>NUCLEOTIDE SEQUENCE</scope>
    <source>
        <strain evidence="2">2830</strain>
    </source>
</reference>